<evidence type="ECO:0000313" key="1">
    <source>
        <dbReference type="EMBL" id="QQG45439.1"/>
    </source>
</evidence>
<dbReference type="GO" id="GO:0016706">
    <property type="term" value="F:2-oxoglutarate-dependent dioxygenase activity"/>
    <property type="evidence" value="ECO:0007669"/>
    <property type="project" value="UniProtKB-ARBA"/>
</dbReference>
<organism evidence="1 2">
    <name type="scientific">Candidatus Sungiibacteriota bacterium</name>
    <dbReference type="NCBI Taxonomy" id="2750080"/>
    <lineage>
        <taxon>Bacteria</taxon>
        <taxon>Candidatus Sungiibacteriota</taxon>
    </lineage>
</organism>
<evidence type="ECO:0000313" key="2">
    <source>
        <dbReference type="Proteomes" id="UP000595618"/>
    </source>
</evidence>
<reference evidence="1 2" key="1">
    <citation type="submission" date="2020-07" db="EMBL/GenBank/DDBJ databases">
        <title>Huge and variable diversity of episymbiotic CPR bacteria and DPANN archaea in groundwater ecosystems.</title>
        <authorList>
            <person name="He C.Y."/>
            <person name="Keren R."/>
            <person name="Whittaker M."/>
            <person name="Farag I.F."/>
            <person name="Doudna J."/>
            <person name="Cate J.H.D."/>
            <person name="Banfield J.F."/>
        </authorList>
    </citation>
    <scope>NUCLEOTIDE SEQUENCE [LARGE SCALE GENOMIC DNA]</scope>
    <source>
        <strain evidence="1">NC_groundwater_541_Ag_S-0.1um_46_50</strain>
    </source>
</reference>
<dbReference type="SUPFAM" id="SSF51197">
    <property type="entry name" value="Clavaminate synthase-like"/>
    <property type="match status" value="1"/>
</dbReference>
<accession>A0A7T5UQ35</accession>
<dbReference type="InterPro" id="IPR008775">
    <property type="entry name" value="Phytyl_CoA_dOase-like"/>
</dbReference>
<proteinExistence type="predicted"/>
<gene>
    <name evidence="1" type="ORF">HYW89_00680</name>
</gene>
<dbReference type="Gene3D" id="2.60.120.620">
    <property type="entry name" value="q2cbj1_9rhob like domain"/>
    <property type="match status" value="1"/>
</dbReference>
<dbReference type="Proteomes" id="UP000595618">
    <property type="component" value="Chromosome"/>
</dbReference>
<dbReference type="PANTHER" id="PTHR20883:SF48">
    <property type="entry name" value="ECTOINE DIOXYGENASE"/>
    <property type="match status" value="1"/>
</dbReference>
<dbReference type="Pfam" id="PF05721">
    <property type="entry name" value="PhyH"/>
    <property type="match status" value="1"/>
</dbReference>
<dbReference type="GO" id="GO:0005506">
    <property type="term" value="F:iron ion binding"/>
    <property type="evidence" value="ECO:0007669"/>
    <property type="project" value="UniProtKB-ARBA"/>
</dbReference>
<keyword evidence="1" id="KW-0223">Dioxygenase</keyword>
<dbReference type="EMBL" id="CP066690">
    <property type="protein sequence ID" value="QQG45439.1"/>
    <property type="molecule type" value="Genomic_DNA"/>
</dbReference>
<dbReference type="AlphaFoldDB" id="A0A7T5UQ35"/>
<keyword evidence="1" id="KW-0560">Oxidoreductase</keyword>
<dbReference type="PANTHER" id="PTHR20883">
    <property type="entry name" value="PHYTANOYL-COA DIOXYGENASE DOMAIN CONTAINING 1"/>
    <property type="match status" value="1"/>
</dbReference>
<protein>
    <submittedName>
        <fullName evidence="1">Phytanoyl-CoA dioxygenase family protein</fullName>
    </submittedName>
</protein>
<name>A0A7T5UQ35_9BACT</name>
<sequence length="236" mass="26442">MPSVLTEAERIFYAEKGYLVVNNLLSSDYCAWLLAIFEAHAESDFPGILNIELKAPEILHLIKQPLLVAIVEEVLGGEALCIGSQVLFKKPGTPFARHAWRPHQDNAYLRARRGVSLSAIFSLADSDPENGGMYLYPQSHHEPLLPFVPHPSFDPQDNPGNEVGVPAHYDKSDLYLPKGSLYVQHGNLIHGSYPNTSVVRSRPHFGIMYILRGENYTLGSRRREVAYEITLHQSII</sequence>